<feature type="coiled-coil region" evidence="1">
    <location>
        <begin position="1592"/>
        <end position="1643"/>
    </location>
</feature>
<keyword evidence="5" id="KW-1185">Reference proteome</keyword>
<feature type="coiled-coil region" evidence="1">
    <location>
        <begin position="1114"/>
        <end position="1183"/>
    </location>
</feature>
<feature type="region of interest" description="Disordered" evidence="2">
    <location>
        <begin position="717"/>
        <end position="739"/>
    </location>
</feature>
<gene>
    <name evidence="4" type="ORF">ZIOFF_041042</name>
</gene>
<feature type="region of interest" description="Disordered" evidence="2">
    <location>
        <begin position="203"/>
        <end position="228"/>
    </location>
</feature>
<feature type="coiled-coil region" evidence="1">
    <location>
        <begin position="545"/>
        <end position="629"/>
    </location>
</feature>
<sequence length="2074" mass="237104">MSRIPKWKIEKTKVKVVFRLQFHATHIPQQGWDKLFISLIPIDVGKTTAKTNKVNVRNGSCKWPDPIYETTRLLQDAKTKTYDEKLYNLLVATGSSRSSFLGEVNINLADFADALRPSSVLLPLTNCDFGTILHVTVQLLTSKTGFREFEQQRELSVRGIQMISSNKNIPVDTEAASPEIVNEVAEKANLRVRFKQDRMKLPSLEQVGESNEEYEDSAGGVDGSSFTSESLNAEKNELQGMHEIDSFSINSADLPLSQRPLPGNEEPSVSQLSAQGRNDWTHGWSSNFSVDNDLTTAYGENNRFRVRLEVAESAFLQLKLEARSLQRITDELGAETKSLSEQLLLELASGEQLSREVSLLKSENAKFRDELEALKSSKAMLQKLDRRASSPLLSIKNQEDDLVDSKLQDDFTVAETHFMYHDLRVQWLESLLLMESNVQEIRNKARLGYCGSDFDLLGSDFEFLGCLISDLKKDIIQVKSFEKSYGDNTYLGGAVHCLNSRVAYHQYDTLKKDIEVPSLRGVDRFDLLTKLEHSTMEKESLTKKLEQMQCYYESLILELEENQKQTVKELENLRNEHSSCLYSTSLLQNQIEKLNQEMNEQYMALSEDRNNLESQNREFERRAIASETALNRVRWNYSIAVDRLQKDLQLLSFQVLSMYETNENLAKQTLLDDKHYDDEWSDEPMTYKDGIVTTINHENYQSSISGVRTNNGLHETSHKYSPHSGTSTSVSCKDSGVPHMQLQSKDDAHVDGFGLYKIRQQAPIFTQVDNIPTADLSTVKHIDEFSSRSLLDDAVLSSQRNGLYAEADRQNMTDADDIQELRKSLQRLEVLHSDTEAEALEMYFLNVNLKVFSDVLLGALHDAYDGVQHMKEKVLELAQQLQHATEGKENYVLKLHKAVEDSRILMDDNAKCISRCQDLTLKNQILEAKLEDVLCESTFHSEKIAKYEKMFAEFKAYETMYNACIEERNKFKSMLNKESQQKQCLQTEMRSMNSDFKLLKEEFDKAASENDKMQTCIANIQEKLRHLSASMISCNEQINCFALDGISVSHQLEAGNYVQFIASLEQFQQEMTQKILQLLKENMNIMEERDISQRSQNNTELNCLNMKQKFESDINAVTEKLVVSNALVEKLQKELQNASEKLKISSDTEEKTESINRELSSKLATLEMELQQAVEENKDLVNQLILLASVKEDLEKTQISLTYCMEEKRSLLMSIQSKNEASTQMENEIYSLKQSLQLIQRDMQTEKRMRKGLDDAVASLSAQLEEKECQLLSLYEGKMEVAQLQDMILELERTSIGYKDQLMKSEESRSSLESENSSLKVEVVDVRNQLAELLETSLASEIEVTIMRSHLCDRMQDSFVQLKTVERKLEEMTLKNADLTASLDTLAEKESLLIDKNGKLSIVLQSLQSDFDIIFREKESLIDYVNKKNAELEEVQLRAATVEADSNCHMKKYESEICQLKNIMIFCEEEVCNLRSSRDALEITNVVLKSKLEEQHRKISLLEDCESQLRALQEHNEEFSCRLSEQVLKTEEYKNLSNLLREQRDKAEAECLQAREKKENERSSQESLRIAFIKEQYESKIQELKNQSFVSKKYAEEMLLKLQNALDEVESRKKTEVSLVKKFEDLSEKISNLECELVTVLTERKELAKAHDRITNELECTVLNLECCREKSLKLENSLKKSNAEKLKLEDSLKECNEEKNNVRVELDLVKRLFENLALDGSVNHEGNSDSDFPSITSIEQILQDDSFELSAVFEELPNYKDTNLGIDASTVDFTNSPKNTDVGVVLPTIADEKSCSYSPPNSTAFKDTESALGQQSKFTDNITDITDIEEHFKEQQKLMSGIGMLQKELEKLRNENLSSLIPLEEQFLSSHQILERDLSQLDLANEQLGSIFPLFKELPESGNALERVLALELELAEALQSKKISDFHVQRVPKQVPSKVLLHHQCGTAVAAGRPLQELCIENLKEIPSVICETGSPCDKRGMTCRKTMVEDVQVLCSFLKQHDNEALVFQSFRHINELIKEMLELKTRYTAVETELKEMQGRYSQLSLQFAEVEGERQKLVMTLKARAPTRS</sequence>
<dbReference type="EMBL" id="JACMSC010000011">
    <property type="protein sequence ID" value="KAG6501172.1"/>
    <property type="molecule type" value="Genomic_DNA"/>
</dbReference>
<feature type="coiled-coil region" evidence="1">
    <location>
        <begin position="1362"/>
        <end position="1389"/>
    </location>
</feature>
<accession>A0A8J5GD88</accession>
<feature type="coiled-coil region" evidence="1">
    <location>
        <begin position="975"/>
        <end position="1002"/>
    </location>
</feature>
<feature type="coiled-coil region" evidence="1">
    <location>
        <begin position="1679"/>
        <end position="1713"/>
    </location>
</feature>
<feature type="coiled-coil region" evidence="1">
    <location>
        <begin position="350"/>
        <end position="384"/>
    </location>
</feature>
<dbReference type="Pfam" id="PF10358">
    <property type="entry name" value="NT-C2"/>
    <property type="match status" value="1"/>
</dbReference>
<dbReference type="PANTHER" id="PTHR34452">
    <property type="entry name" value="MYOSIN HEAVY CHAIN-RELATED PROTEIN"/>
    <property type="match status" value="1"/>
</dbReference>
<evidence type="ECO:0000259" key="3">
    <source>
        <dbReference type="PROSITE" id="PS51840"/>
    </source>
</evidence>
<evidence type="ECO:0000313" key="4">
    <source>
        <dbReference type="EMBL" id="KAG6501172.1"/>
    </source>
</evidence>
<proteinExistence type="predicted"/>
<dbReference type="Proteomes" id="UP000734854">
    <property type="component" value="Unassembled WGS sequence"/>
</dbReference>
<dbReference type="PROSITE" id="PS51840">
    <property type="entry name" value="C2_NT"/>
    <property type="match status" value="1"/>
</dbReference>
<keyword evidence="1" id="KW-0175">Coiled coil</keyword>
<feature type="coiled-coil region" evidence="1">
    <location>
        <begin position="2017"/>
        <end position="2058"/>
    </location>
</feature>
<evidence type="ECO:0000256" key="1">
    <source>
        <dbReference type="SAM" id="Coils"/>
    </source>
</evidence>
<feature type="compositionally biased region" description="Polar residues" evidence="2">
    <location>
        <begin position="723"/>
        <end position="732"/>
    </location>
</feature>
<feature type="coiled-coil region" evidence="1">
    <location>
        <begin position="1502"/>
        <end position="1564"/>
    </location>
</feature>
<name>A0A8J5GD88_ZINOF</name>
<evidence type="ECO:0000313" key="5">
    <source>
        <dbReference type="Proteomes" id="UP000734854"/>
    </source>
</evidence>
<organism evidence="4 5">
    <name type="scientific">Zingiber officinale</name>
    <name type="common">Ginger</name>
    <name type="synonym">Amomum zingiber</name>
    <dbReference type="NCBI Taxonomy" id="94328"/>
    <lineage>
        <taxon>Eukaryota</taxon>
        <taxon>Viridiplantae</taxon>
        <taxon>Streptophyta</taxon>
        <taxon>Embryophyta</taxon>
        <taxon>Tracheophyta</taxon>
        <taxon>Spermatophyta</taxon>
        <taxon>Magnoliopsida</taxon>
        <taxon>Liliopsida</taxon>
        <taxon>Zingiberales</taxon>
        <taxon>Zingiberaceae</taxon>
        <taxon>Zingiber</taxon>
    </lineage>
</organism>
<feature type="coiled-coil region" evidence="1">
    <location>
        <begin position="1302"/>
        <end position="1336"/>
    </location>
</feature>
<reference evidence="4 5" key="1">
    <citation type="submission" date="2020-08" db="EMBL/GenBank/DDBJ databases">
        <title>Plant Genome Project.</title>
        <authorList>
            <person name="Zhang R.-G."/>
        </authorList>
    </citation>
    <scope>NUCLEOTIDE SEQUENCE [LARGE SCALE GENOMIC DNA]</scope>
    <source>
        <tissue evidence="4">Rhizome</tissue>
    </source>
</reference>
<feature type="domain" description="C2 NT-type" evidence="3">
    <location>
        <begin position="6"/>
        <end position="141"/>
    </location>
</feature>
<dbReference type="PANTHER" id="PTHR34452:SF1">
    <property type="entry name" value="SPORULATION-SPECIFIC PROTEIN"/>
    <property type="match status" value="1"/>
</dbReference>
<evidence type="ECO:0000256" key="2">
    <source>
        <dbReference type="SAM" id="MobiDB-lite"/>
    </source>
</evidence>
<dbReference type="InterPro" id="IPR019448">
    <property type="entry name" value="NT-C2"/>
</dbReference>
<comment type="caution">
    <text evidence="4">The sequence shown here is derived from an EMBL/GenBank/DDBJ whole genome shotgun (WGS) entry which is preliminary data.</text>
</comment>
<protein>
    <recommendedName>
        <fullName evidence="3">C2 NT-type domain-containing protein</fullName>
    </recommendedName>
</protein>